<gene>
    <name evidence="3" type="ORF">A9D12_06920</name>
</gene>
<organism evidence="3 4">
    <name type="scientific">Erythrobacter neustonensis</name>
    <dbReference type="NCBI Taxonomy" id="1112"/>
    <lineage>
        <taxon>Bacteria</taxon>
        <taxon>Pseudomonadati</taxon>
        <taxon>Pseudomonadota</taxon>
        <taxon>Alphaproteobacteria</taxon>
        <taxon>Sphingomonadales</taxon>
        <taxon>Erythrobacteraceae</taxon>
        <taxon>Erythrobacter/Porphyrobacter group</taxon>
        <taxon>Erythrobacter</taxon>
    </lineage>
</organism>
<sequence length="447" mass="46700">MNAAAITPARPAAFSKAGALALVGGGFLLFLAMLWLIGSGAELGGSGNRGEGHAAANGLNGYSGLVRLVEAQGYAVERSRSRAGLATNGLLVLAPPHAADADAVADILTSRVYQGPTLLIVPKWQASAPGQNMSPEARGAFKRGWVTLEGTLPARWAEDLPAPYTFTHTPYPKDAVEVAQGAISAPLVPAPPQSRWRGMGRAGKLPTPAMTFAVRDPGQAQQPLITDPDGRVLAFSVTPQQGGKADPDAYPVIVLAEPDLANNYGLADPARAAAAIALVDALTDDGEIEEVTFDMTMNGFGASENLLTLAFRPPFLAATLSLLAALLIVGWRAFLRFGPAAAPAGPDIAFGKRQLITNGAGLILRARRFGLLGRPYAALAARRIADRLGLARAEAAAIDSALARRLPQEEPFTARAARLEAARTPADLVAAARNLDDLATRLTERPR</sequence>
<evidence type="ECO:0000313" key="3">
    <source>
        <dbReference type="EMBL" id="ANK12720.1"/>
    </source>
</evidence>
<dbReference type="Pfam" id="PF14258">
    <property type="entry name" value="DUF4350"/>
    <property type="match status" value="1"/>
</dbReference>
<dbReference type="InterPro" id="IPR025646">
    <property type="entry name" value="DUF4350"/>
</dbReference>
<feature type="transmembrane region" description="Helical" evidence="1">
    <location>
        <begin position="17"/>
        <end position="37"/>
    </location>
</feature>
<dbReference type="OrthoDB" id="7198805at2"/>
<dbReference type="Proteomes" id="UP000078263">
    <property type="component" value="Chromosome"/>
</dbReference>
<evidence type="ECO:0000313" key="4">
    <source>
        <dbReference type="Proteomes" id="UP000078263"/>
    </source>
</evidence>
<feature type="transmembrane region" description="Helical" evidence="1">
    <location>
        <begin position="315"/>
        <end position="334"/>
    </location>
</feature>
<name>A0A192D3N1_9SPHN</name>
<keyword evidence="1" id="KW-0812">Transmembrane</keyword>
<keyword evidence="1" id="KW-0472">Membrane</keyword>
<proteinExistence type="predicted"/>
<dbReference type="AlphaFoldDB" id="A0A192D3N1"/>
<accession>A0A192D3N1</accession>
<dbReference type="KEGG" id="pns:A9D12_06920"/>
<keyword evidence="1" id="KW-1133">Transmembrane helix</keyword>
<feature type="domain" description="DUF4350" evidence="2">
    <location>
        <begin position="60"/>
        <end position="279"/>
    </location>
</feature>
<keyword evidence="4" id="KW-1185">Reference proteome</keyword>
<evidence type="ECO:0000259" key="2">
    <source>
        <dbReference type="Pfam" id="PF14258"/>
    </source>
</evidence>
<protein>
    <recommendedName>
        <fullName evidence="2">DUF4350 domain-containing protein</fullName>
    </recommendedName>
</protein>
<dbReference type="RefSeq" id="WP_068350630.1">
    <property type="nucleotide sequence ID" value="NZ_CP016033.1"/>
</dbReference>
<evidence type="ECO:0000256" key="1">
    <source>
        <dbReference type="SAM" id="Phobius"/>
    </source>
</evidence>
<dbReference type="EMBL" id="CP016033">
    <property type="protein sequence ID" value="ANK12720.1"/>
    <property type="molecule type" value="Genomic_DNA"/>
</dbReference>
<dbReference type="STRING" id="1112.A9D12_06920"/>
<reference evidence="3 4" key="1">
    <citation type="submission" date="2016-05" db="EMBL/GenBank/DDBJ databases">
        <title>Compelete Genome Sequence of Bacteriochlorophyll-Synthesizing Bacterium Porphyrobacter neustonensis DSM 9434.</title>
        <authorList>
            <person name="Shi X.-L."/>
            <person name="Wu Y.-H."/>
            <person name="Cheng H."/>
            <person name="Xu L."/>
            <person name="Zhang X.-Q."/>
            <person name="Wang C.-S."/>
            <person name="Xu X.-W."/>
        </authorList>
    </citation>
    <scope>NUCLEOTIDE SEQUENCE [LARGE SCALE GENOMIC DNA]</scope>
    <source>
        <strain evidence="3 4">DSM 9434</strain>
    </source>
</reference>